<dbReference type="AlphaFoldDB" id="A0A964RSG7"/>
<dbReference type="EMBL" id="WSRQ01000081">
    <property type="protein sequence ID" value="MVX66961.1"/>
    <property type="molecule type" value="Genomic_DNA"/>
</dbReference>
<dbReference type="InterPro" id="IPR024419">
    <property type="entry name" value="YvrJ"/>
</dbReference>
<evidence type="ECO:0000313" key="2">
    <source>
        <dbReference type="Proteomes" id="UP000656077"/>
    </source>
</evidence>
<accession>A0A964RSG7</accession>
<dbReference type="Proteomes" id="UP000656077">
    <property type="component" value="Unassembled WGS sequence"/>
</dbReference>
<dbReference type="Pfam" id="PF12841">
    <property type="entry name" value="YvrJ"/>
    <property type="match status" value="1"/>
</dbReference>
<proteinExistence type="predicted"/>
<organism evidence="1 2">
    <name type="scientific">Clostridium chromiireducens</name>
    <dbReference type="NCBI Taxonomy" id="225345"/>
    <lineage>
        <taxon>Bacteria</taxon>
        <taxon>Bacillati</taxon>
        <taxon>Bacillota</taxon>
        <taxon>Clostridia</taxon>
        <taxon>Eubacteriales</taxon>
        <taxon>Clostridiaceae</taxon>
        <taxon>Clostridium</taxon>
    </lineage>
</organism>
<reference evidence="1" key="1">
    <citation type="submission" date="2019-12" db="EMBL/GenBank/DDBJ databases">
        <title>Microbes associate with the intestines of laboratory mice.</title>
        <authorList>
            <person name="Navarre W."/>
            <person name="Wong E."/>
        </authorList>
    </citation>
    <scope>NUCLEOTIDE SEQUENCE</scope>
    <source>
        <strain evidence="1">NM79_F5</strain>
    </source>
</reference>
<gene>
    <name evidence="1" type="ORF">GKZ28_25215</name>
</gene>
<comment type="caution">
    <text evidence="1">The sequence shown here is derived from an EMBL/GenBank/DDBJ whole genome shotgun (WGS) entry which is preliminary data.</text>
</comment>
<name>A0A964RSG7_9CLOT</name>
<evidence type="ECO:0000313" key="1">
    <source>
        <dbReference type="EMBL" id="MVX66961.1"/>
    </source>
</evidence>
<sequence>MENWITLITNTGFPIAVASYLLIRFETKIDGLSKAISDLSHVVDKNLNPKGDDKVA</sequence>
<protein>
    <submittedName>
        <fullName evidence="1">YvrJ family protein</fullName>
    </submittedName>
</protein>
<dbReference type="RefSeq" id="WP_160361432.1">
    <property type="nucleotide sequence ID" value="NZ_WSRQ01000081.1"/>
</dbReference>